<accession>A0A9P0EF80</accession>
<sequence>MWISGEAEHGVDNIPEELVVWDICPVADERAGQVSDNGHTPSCIVCQRAGAGARHPTAAIYVRPSFDTATPRIPILILDFSGPSNTYSGVMPP</sequence>
<name>A0A9P0EF80_NEZVI</name>
<organism evidence="1 2">
    <name type="scientific">Nezara viridula</name>
    <name type="common">Southern green stink bug</name>
    <name type="synonym">Cimex viridulus</name>
    <dbReference type="NCBI Taxonomy" id="85310"/>
    <lineage>
        <taxon>Eukaryota</taxon>
        <taxon>Metazoa</taxon>
        <taxon>Ecdysozoa</taxon>
        <taxon>Arthropoda</taxon>
        <taxon>Hexapoda</taxon>
        <taxon>Insecta</taxon>
        <taxon>Pterygota</taxon>
        <taxon>Neoptera</taxon>
        <taxon>Paraneoptera</taxon>
        <taxon>Hemiptera</taxon>
        <taxon>Heteroptera</taxon>
        <taxon>Panheteroptera</taxon>
        <taxon>Pentatomomorpha</taxon>
        <taxon>Pentatomoidea</taxon>
        <taxon>Pentatomidae</taxon>
        <taxon>Pentatominae</taxon>
        <taxon>Nezara</taxon>
    </lineage>
</organism>
<evidence type="ECO:0000313" key="1">
    <source>
        <dbReference type="EMBL" id="CAH1393844.1"/>
    </source>
</evidence>
<dbReference type="EMBL" id="OV725078">
    <property type="protein sequence ID" value="CAH1393844.1"/>
    <property type="molecule type" value="Genomic_DNA"/>
</dbReference>
<dbReference type="OrthoDB" id="445803at2759"/>
<proteinExistence type="predicted"/>
<evidence type="ECO:0000313" key="2">
    <source>
        <dbReference type="Proteomes" id="UP001152798"/>
    </source>
</evidence>
<gene>
    <name evidence="1" type="ORF">NEZAVI_LOCUS4456</name>
</gene>
<keyword evidence="2" id="KW-1185">Reference proteome</keyword>
<protein>
    <submittedName>
        <fullName evidence="1">Uncharacterized protein</fullName>
    </submittedName>
</protein>
<reference evidence="1" key="1">
    <citation type="submission" date="2022-01" db="EMBL/GenBank/DDBJ databases">
        <authorList>
            <person name="King R."/>
        </authorList>
    </citation>
    <scope>NUCLEOTIDE SEQUENCE</scope>
</reference>
<dbReference type="Proteomes" id="UP001152798">
    <property type="component" value="Chromosome 2"/>
</dbReference>
<dbReference type="AlphaFoldDB" id="A0A9P0EF80"/>